<dbReference type="NCBIfam" id="TIGR02444">
    <property type="entry name" value="TIGR02444 family protein"/>
    <property type="match status" value="1"/>
</dbReference>
<sequence length="165" mass="18840">MSEVAGSGLWQKSLWESVLDSYSKPTVEQLSLAWQDQYGANVTLMLWCVWLQRENICLSKDVLQDVVATIKEVEDVTLWPLRRARAALYDLSVITRVQQQLVKKQVLAAELSIEKILVHKLQDVTQKYIEVMRDVEAPLQLEDYLQSLAMPNAAMCAQEYLALAE</sequence>
<comment type="caution">
    <text evidence="1">The sequence shown here is derived from an EMBL/GenBank/DDBJ whole genome shotgun (WGS) entry which is preliminary data.</text>
</comment>
<dbReference type="Pfam" id="PF09523">
    <property type="entry name" value="DUF2390"/>
    <property type="match status" value="1"/>
</dbReference>
<proteinExistence type="predicted"/>
<dbReference type="InterPro" id="IPR012659">
    <property type="entry name" value="CHP02444"/>
</dbReference>
<evidence type="ECO:0000313" key="1">
    <source>
        <dbReference type="EMBL" id="MDO6423602.1"/>
    </source>
</evidence>
<dbReference type="RefSeq" id="WP_303493223.1">
    <property type="nucleotide sequence ID" value="NZ_JAUOPB010000010.1"/>
</dbReference>
<protein>
    <submittedName>
        <fullName evidence="1">TIGR02444 family protein</fullName>
    </submittedName>
</protein>
<dbReference type="EMBL" id="JAUOPB010000010">
    <property type="protein sequence ID" value="MDO6423602.1"/>
    <property type="molecule type" value="Genomic_DNA"/>
</dbReference>
<dbReference type="AlphaFoldDB" id="A0AAW7X7L2"/>
<evidence type="ECO:0000313" key="2">
    <source>
        <dbReference type="Proteomes" id="UP001169760"/>
    </source>
</evidence>
<dbReference type="Proteomes" id="UP001169760">
    <property type="component" value="Unassembled WGS sequence"/>
</dbReference>
<reference evidence="1" key="1">
    <citation type="submission" date="2023-07" db="EMBL/GenBank/DDBJ databases">
        <title>Genome content predicts the carbon catabolic preferences of heterotrophic bacteria.</title>
        <authorList>
            <person name="Gralka M."/>
        </authorList>
    </citation>
    <scope>NUCLEOTIDE SEQUENCE</scope>
    <source>
        <strain evidence="1">I3M17_2</strain>
    </source>
</reference>
<accession>A0AAW7X7L2</accession>
<gene>
    <name evidence="1" type="ORF">Q4521_14060</name>
</gene>
<organism evidence="1 2">
    <name type="scientific">Saccharophagus degradans</name>
    <dbReference type="NCBI Taxonomy" id="86304"/>
    <lineage>
        <taxon>Bacteria</taxon>
        <taxon>Pseudomonadati</taxon>
        <taxon>Pseudomonadota</taxon>
        <taxon>Gammaproteobacteria</taxon>
        <taxon>Cellvibrionales</taxon>
        <taxon>Cellvibrionaceae</taxon>
        <taxon>Saccharophagus</taxon>
    </lineage>
</organism>
<name>A0AAW7X7L2_9GAMM</name>